<dbReference type="AlphaFoldDB" id="A0A6J7GNV5"/>
<sequence length="65" mass="6913">MLTLPAGGVVKPEMPIVPVAPEPMDRRPSKTVRLRAGWLVLRYATTSDQPASLSAPVAAWTSATV</sequence>
<accession>A0A6J7GNV5</accession>
<dbReference type="EMBL" id="CAFBMK010000035">
    <property type="protein sequence ID" value="CAB4906020.1"/>
    <property type="molecule type" value="Genomic_DNA"/>
</dbReference>
<proteinExistence type="predicted"/>
<name>A0A6J7GNV5_9ZZZZ</name>
<reference evidence="1" key="1">
    <citation type="submission" date="2020-05" db="EMBL/GenBank/DDBJ databases">
        <authorList>
            <person name="Chiriac C."/>
            <person name="Salcher M."/>
            <person name="Ghai R."/>
            <person name="Kavagutti S V."/>
        </authorList>
    </citation>
    <scope>NUCLEOTIDE SEQUENCE</scope>
</reference>
<organism evidence="1">
    <name type="scientific">freshwater metagenome</name>
    <dbReference type="NCBI Taxonomy" id="449393"/>
    <lineage>
        <taxon>unclassified sequences</taxon>
        <taxon>metagenomes</taxon>
        <taxon>ecological metagenomes</taxon>
    </lineage>
</organism>
<protein>
    <submittedName>
        <fullName evidence="1">Unannotated protein</fullName>
    </submittedName>
</protein>
<gene>
    <name evidence="1" type="ORF">UFOPK3564_00887</name>
</gene>
<evidence type="ECO:0000313" key="1">
    <source>
        <dbReference type="EMBL" id="CAB4906020.1"/>
    </source>
</evidence>